<dbReference type="SUPFAM" id="SSF54980">
    <property type="entry name" value="EF-G C-terminal domain-like"/>
    <property type="match status" value="2"/>
</dbReference>
<dbReference type="SUPFAM" id="SSF52540">
    <property type="entry name" value="P-loop containing nucleoside triphosphate hydrolases"/>
    <property type="match status" value="1"/>
</dbReference>
<gene>
    <name evidence="7" type="primary">lepA</name>
    <name evidence="9" type="ORF">EIZ48_17700</name>
</gene>
<dbReference type="PRINTS" id="PR00315">
    <property type="entry name" value="ELONGATNFCT"/>
</dbReference>
<feature type="binding site" evidence="7">
    <location>
        <begin position="14"/>
        <end position="19"/>
    </location>
    <ligand>
        <name>GTP</name>
        <dbReference type="ChEBI" id="CHEBI:37565"/>
    </ligand>
</feature>
<evidence type="ECO:0000256" key="1">
    <source>
        <dbReference type="ARBA" id="ARBA00005454"/>
    </source>
</evidence>
<dbReference type="InterPro" id="IPR009000">
    <property type="entry name" value="Transl_B-barrel_sf"/>
</dbReference>
<dbReference type="PROSITE" id="PS51722">
    <property type="entry name" value="G_TR_2"/>
    <property type="match status" value="1"/>
</dbReference>
<accession>A0ABW9YMA4</accession>
<keyword evidence="7" id="KW-1003">Cell membrane</keyword>
<dbReference type="PANTHER" id="PTHR43512:SF4">
    <property type="entry name" value="TRANSLATION FACTOR GUF1 HOMOLOG, CHLOROPLASTIC"/>
    <property type="match status" value="1"/>
</dbReference>
<comment type="caution">
    <text evidence="9">The sequence shown here is derived from an EMBL/GenBank/DDBJ whole genome shotgun (WGS) entry which is preliminary data.</text>
</comment>
<proteinExistence type="inferred from homology"/>
<evidence type="ECO:0000256" key="6">
    <source>
        <dbReference type="ARBA" id="ARBA00023136"/>
    </source>
</evidence>
<keyword evidence="6 7" id="KW-0472">Membrane</keyword>
<dbReference type="Gene3D" id="3.40.50.300">
    <property type="entry name" value="P-loop containing nucleotide triphosphate hydrolases"/>
    <property type="match status" value="1"/>
</dbReference>
<reference evidence="9 10" key="1">
    <citation type="journal article" date="2017" name="Int. J. Syst. Evol. Microbiol.">
        <title>Photobacterium alginatilyticum sp. nov., a marine bacterium isolated from bottom seawater.</title>
        <authorList>
            <person name="Wang X."/>
            <person name="Wang Y."/>
            <person name="Yang X."/>
            <person name="Sun H."/>
            <person name="Li B."/>
            <person name="Zhang X.H."/>
        </authorList>
    </citation>
    <scope>NUCLEOTIDE SEQUENCE [LARGE SCALE GENOMIC DNA]</scope>
    <source>
        <strain evidence="9 10">P03D4</strain>
    </source>
</reference>
<dbReference type="InterPro" id="IPR035654">
    <property type="entry name" value="LepA_IV"/>
</dbReference>
<comment type="function">
    <text evidence="7">Required for accurate and efficient protein synthesis under certain stress conditions. May act as a fidelity factor of the translation reaction, by catalyzing a one-codon backward translocation of tRNAs on improperly translocated ribosomes. Back-translocation proceeds from a post-translocation (POST) complex to a pre-translocation (PRE) complex, thus giving elongation factor G a second chance to translocate the tRNAs correctly. Binds to ribosomes in a GTP-dependent manner.</text>
</comment>
<dbReference type="NCBIfam" id="TIGR01393">
    <property type="entry name" value="lepA"/>
    <property type="match status" value="1"/>
</dbReference>
<dbReference type="InterPro" id="IPR006297">
    <property type="entry name" value="EF-4"/>
</dbReference>
<dbReference type="InterPro" id="IPR038363">
    <property type="entry name" value="LepA_C_sf"/>
</dbReference>
<dbReference type="CDD" id="cd01890">
    <property type="entry name" value="LepA"/>
    <property type="match status" value="1"/>
</dbReference>
<dbReference type="Gene3D" id="2.40.30.10">
    <property type="entry name" value="Translation factors"/>
    <property type="match status" value="1"/>
</dbReference>
<comment type="similarity">
    <text evidence="1 7">Belongs to the TRAFAC class translation factor GTPase superfamily. Classic translation factor GTPase family. LepA subfamily.</text>
</comment>
<dbReference type="HAMAP" id="MF_00071">
    <property type="entry name" value="LepA"/>
    <property type="match status" value="1"/>
</dbReference>
<evidence type="ECO:0000256" key="4">
    <source>
        <dbReference type="ARBA" id="ARBA00022917"/>
    </source>
</evidence>
<dbReference type="EC" id="3.6.5.n1" evidence="7"/>
<dbReference type="Pfam" id="PF03144">
    <property type="entry name" value="GTP_EFTU_D2"/>
    <property type="match status" value="1"/>
</dbReference>
<dbReference type="InterPro" id="IPR031157">
    <property type="entry name" value="G_TR_CS"/>
</dbReference>
<keyword evidence="10" id="KW-1185">Reference proteome</keyword>
<dbReference type="RefSeq" id="WP_160654182.1">
    <property type="nucleotide sequence ID" value="NZ_RSEJ01000019.1"/>
</dbReference>
<organism evidence="9 10">
    <name type="scientific">Photobacterium alginatilyticum</name>
    <dbReference type="NCBI Taxonomy" id="1775171"/>
    <lineage>
        <taxon>Bacteria</taxon>
        <taxon>Pseudomonadati</taxon>
        <taxon>Pseudomonadota</taxon>
        <taxon>Gammaproteobacteria</taxon>
        <taxon>Vibrionales</taxon>
        <taxon>Vibrionaceae</taxon>
        <taxon>Photobacterium</taxon>
    </lineage>
</organism>
<name>A0ABW9YMA4_9GAMM</name>
<dbReference type="GO" id="GO:0003746">
    <property type="term" value="F:translation elongation factor activity"/>
    <property type="evidence" value="ECO:0007669"/>
    <property type="project" value="UniProtKB-KW"/>
</dbReference>
<evidence type="ECO:0000256" key="2">
    <source>
        <dbReference type="ARBA" id="ARBA00022741"/>
    </source>
</evidence>
<dbReference type="EMBL" id="RSEJ01000019">
    <property type="protein sequence ID" value="NBI54366.1"/>
    <property type="molecule type" value="Genomic_DNA"/>
</dbReference>
<protein>
    <recommendedName>
        <fullName evidence="7">Elongation factor 4</fullName>
        <shortName evidence="7">EF-4</shortName>
        <ecNumber evidence="7">3.6.5.n1</ecNumber>
    </recommendedName>
    <alternativeName>
        <fullName evidence="7">Ribosomal back-translocase LepA</fullName>
    </alternativeName>
</protein>
<comment type="catalytic activity">
    <reaction evidence="7">
        <text>GTP + H2O = GDP + phosphate + H(+)</text>
        <dbReference type="Rhea" id="RHEA:19669"/>
        <dbReference type="ChEBI" id="CHEBI:15377"/>
        <dbReference type="ChEBI" id="CHEBI:15378"/>
        <dbReference type="ChEBI" id="CHEBI:37565"/>
        <dbReference type="ChEBI" id="CHEBI:43474"/>
        <dbReference type="ChEBI" id="CHEBI:58189"/>
        <dbReference type="EC" id="3.6.5.n1"/>
    </reaction>
</comment>
<evidence type="ECO:0000259" key="8">
    <source>
        <dbReference type="PROSITE" id="PS51722"/>
    </source>
</evidence>
<dbReference type="SUPFAM" id="SSF50447">
    <property type="entry name" value="Translation proteins"/>
    <property type="match status" value="1"/>
</dbReference>
<dbReference type="GO" id="GO:0016787">
    <property type="term" value="F:hydrolase activity"/>
    <property type="evidence" value="ECO:0007669"/>
    <property type="project" value="UniProtKB-KW"/>
</dbReference>
<dbReference type="CDD" id="cd16260">
    <property type="entry name" value="EF4_III"/>
    <property type="match status" value="1"/>
</dbReference>
<comment type="subcellular location">
    <subcellularLocation>
        <location evidence="7">Cell membrane</location>
        <topology evidence="7">Peripheral membrane protein</topology>
        <orientation evidence="7">Cytoplasmic side</orientation>
    </subcellularLocation>
</comment>
<dbReference type="InterPro" id="IPR035647">
    <property type="entry name" value="EFG_III/V"/>
</dbReference>
<dbReference type="SMART" id="SM00838">
    <property type="entry name" value="EFG_C"/>
    <property type="match status" value="1"/>
</dbReference>
<dbReference type="InterPro" id="IPR000640">
    <property type="entry name" value="EFG_V-like"/>
</dbReference>
<dbReference type="Gene3D" id="3.30.70.240">
    <property type="match status" value="1"/>
</dbReference>
<dbReference type="NCBIfam" id="TIGR00231">
    <property type="entry name" value="small_GTP"/>
    <property type="match status" value="1"/>
</dbReference>
<dbReference type="PANTHER" id="PTHR43512">
    <property type="entry name" value="TRANSLATION FACTOR GUF1-RELATED"/>
    <property type="match status" value="1"/>
</dbReference>
<dbReference type="Pfam" id="PF00009">
    <property type="entry name" value="GTP_EFTU"/>
    <property type="match status" value="1"/>
</dbReference>
<evidence type="ECO:0000256" key="5">
    <source>
        <dbReference type="ARBA" id="ARBA00023134"/>
    </source>
</evidence>
<dbReference type="CDD" id="cd03709">
    <property type="entry name" value="lepA_C"/>
    <property type="match status" value="1"/>
</dbReference>
<dbReference type="InterPro" id="IPR004161">
    <property type="entry name" value="EFTu-like_2"/>
</dbReference>
<evidence type="ECO:0000313" key="9">
    <source>
        <dbReference type="EMBL" id="NBI54366.1"/>
    </source>
</evidence>
<dbReference type="PROSITE" id="PS00301">
    <property type="entry name" value="G_TR_1"/>
    <property type="match status" value="1"/>
</dbReference>
<keyword evidence="2 7" id="KW-0547">Nucleotide-binding</keyword>
<dbReference type="InterPro" id="IPR005225">
    <property type="entry name" value="Small_GTP-bd"/>
</dbReference>
<dbReference type="Proteomes" id="UP000738517">
    <property type="component" value="Unassembled WGS sequence"/>
</dbReference>
<dbReference type="Pfam" id="PF06421">
    <property type="entry name" value="LepA_C"/>
    <property type="match status" value="1"/>
</dbReference>
<evidence type="ECO:0000256" key="3">
    <source>
        <dbReference type="ARBA" id="ARBA00022801"/>
    </source>
</evidence>
<evidence type="ECO:0000313" key="10">
    <source>
        <dbReference type="Proteomes" id="UP000738517"/>
    </source>
</evidence>
<feature type="binding site" evidence="7">
    <location>
        <begin position="131"/>
        <end position="134"/>
    </location>
    <ligand>
        <name>GTP</name>
        <dbReference type="ChEBI" id="CHEBI:37565"/>
    </ligand>
</feature>
<keyword evidence="3 7" id="KW-0378">Hydrolase</keyword>
<sequence>MKHIRNFSIIAHIDHGKSTLSDRLIQVCGGLSDREMEAQVLDSMDLERERGITIKAQSVTLDYKAKDGETYQLNFIDTPGHVDFSYEVSRSLAACEGALLVVDAGQGVEAQTLANCYTAMEMDLEVVPILNKIDLPAADPERVSEEIEEIVGIDALEATRCSAKTGLGVEDVLENIVTAIPAPEGDPDAPLQALIIDSWFDNYLGVVSLVRVKNGSLKKNAKIKMMSTGQVWGIDRLGIFTPKQIDTPELNTGEVGWVVCGIKDILGAPVGDTITLSKGGCEEPLPGFQKVKPQVYAGLFPVSSDDYENFRDALGKLSLNDASLFYEPESSAALGFGFRCGFLGMLHMEIIQERLEREYNLALITTAPTVVYEVEKTDGETIYVDSPSKLPAVNDIETIGEPIARCNILVPSEYLGNVITLCIEKRGVQVDMVYHGNQVALTYDIPMSEVVLDFFDRLKSTSRGYASLDYNFQRYEASNMVRVDVMINGERVDALAIITHKDNAHGRGRDLVDKMKEFIPRQMFDIAIQAAIGGMIIARATVKQLRKNVIAKCYGGDISRKKKLLQKQKEGKKRMKQIGNVELPQEAFLAILHVGKDK</sequence>
<keyword evidence="4 7" id="KW-0648">Protein biosynthesis</keyword>
<dbReference type="InterPro" id="IPR000795">
    <property type="entry name" value="T_Tr_GTP-bd_dom"/>
</dbReference>
<evidence type="ECO:0000256" key="7">
    <source>
        <dbReference type="HAMAP-Rule" id="MF_00071"/>
    </source>
</evidence>
<dbReference type="Gene3D" id="3.30.70.2570">
    <property type="entry name" value="Elongation factor 4, C-terminal domain"/>
    <property type="match status" value="1"/>
</dbReference>
<keyword evidence="9" id="KW-0251">Elongation factor</keyword>
<feature type="domain" description="Tr-type G" evidence="8">
    <location>
        <begin position="2"/>
        <end position="184"/>
    </location>
</feature>
<dbReference type="Pfam" id="PF00679">
    <property type="entry name" value="EFG_C"/>
    <property type="match status" value="1"/>
</dbReference>
<dbReference type="CDD" id="cd03699">
    <property type="entry name" value="EF4_II"/>
    <property type="match status" value="1"/>
</dbReference>
<dbReference type="InterPro" id="IPR027417">
    <property type="entry name" value="P-loop_NTPase"/>
</dbReference>
<dbReference type="Gene3D" id="3.30.70.870">
    <property type="entry name" value="Elongation Factor G (Translational Gtpase), domain 3"/>
    <property type="match status" value="1"/>
</dbReference>
<dbReference type="InterPro" id="IPR013842">
    <property type="entry name" value="LepA_CTD"/>
</dbReference>
<keyword evidence="5 7" id="KW-0342">GTP-binding</keyword>